<organism evidence="1 2">
    <name type="scientific">Lipomyces orientalis</name>
    <dbReference type="NCBI Taxonomy" id="1233043"/>
    <lineage>
        <taxon>Eukaryota</taxon>
        <taxon>Fungi</taxon>
        <taxon>Dikarya</taxon>
        <taxon>Ascomycota</taxon>
        <taxon>Saccharomycotina</taxon>
        <taxon>Lipomycetes</taxon>
        <taxon>Lipomycetales</taxon>
        <taxon>Lipomycetaceae</taxon>
        <taxon>Lipomyces</taxon>
    </lineage>
</organism>
<dbReference type="Proteomes" id="UP001489719">
    <property type="component" value="Unassembled WGS sequence"/>
</dbReference>
<dbReference type="EMBL" id="MU970065">
    <property type="protein sequence ID" value="KAK9323159.1"/>
    <property type="molecule type" value="Genomic_DNA"/>
</dbReference>
<evidence type="ECO:0000313" key="2">
    <source>
        <dbReference type="Proteomes" id="UP001489719"/>
    </source>
</evidence>
<protein>
    <submittedName>
        <fullName evidence="1">Uncharacterized protein</fullName>
    </submittedName>
</protein>
<name>A0ACC3TPU9_9ASCO</name>
<reference evidence="2" key="1">
    <citation type="journal article" date="2024" name="Front. Bioeng. Biotechnol.">
        <title>Genome-scale model development and genomic sequencing of the oleaginous clade Lipomyces.</title>
        <authorList>
            <person name="Czajka J.J."/>
            <person name="Han Y."/>
            <person name="Kim J."/>
            <person name="Mondo S.J."/>
            <person name="Hofstad B.A."/>
            <person name="Robles A."/>
            <person name="Haridas S."/>
            <person name="Riley R."/>
            <person name="LaButti K."/>
            <person name="Pangilinan J."/>
            <person name="Andreopoulos W."/>
            <person name="Lipzen A."/>
            <person name="Yan J."/>
            <person name="Wang M."/>
            <person name="Ng V."/>
            <person name="Grigoriev I.V."/>
            <person name="Spatafora J.W."/>
            <person name="Magnuson J.K."/>
            <person name="Baker S.E."/>
            <person name="Pomraning K.R."/>
        </authorList>
    </citation>
    <scope>NUCLEOTIDE SEQUENCE [LARGE SCALE GENOMIC DNA]</scope>
    <source>
        <strain evidence="2">CBS 10300</strain>
    </source>
</reference>
<keyword evidence="2" id="KW-1185">Reference proteome</keyword>
<comment type="caution">
    <text evidence="1">The sequence shown here is derived from an EMBL/GenBank/DDBJ whole genome shotgun (WGS) entry which is preliminary data.</text>
</comment>
<evidence type="ECO:0000313" key="1">
    <source>
        <dbReference type="EMBL" id="KAK9323159.1"/>
    </source>
</evidence>
<proteinExistence type="predicted"/>
<gene>
    <name evidence="1" type="ORF">V1517DRAFT_321248</name>
</gene>
<accession>A0ACC3TPU9</accession>
<sequence length="545" mass="61957">MTSAYARFGEVIIDYEKLSDQDRNYISRLLETKQPDEIFNRIDLRYSPVVSVDELSEISKKAEFIYALYHFMNKEDIELSTNWRVYSTDLVNRICVCLRPIAGKWIWQQDNYVETKSRWRLQDEYRKAARNLLNALEEILEHLYPVFDSVDPQPIVEAIATYLLPEDPWALSESSRIAKSLIEMYTPVPFEQEDIGKKILAETLRPIFKSAKHKNVSSAGRFSSSREHDLRNGLDSDDESPWTVQRPEAASLLHFVLSSSDAKFMSDNWPLLVPSILAIIDDPDPVYKTRGCSMLHLLLSKANAQFILVTGIAGIFWDALMTCVAYLPLGSSNVTVTESVKLLDIAYTDLILLSSIRSQDTGSKNTSTSLVTKIDDREMQKQQSKYLGSIVMEGIYLGMRLCGEQVEIANLLMDKLGIIAKSMGIFFVIYLQKVIEILVKILSDPFGTAYPPLLHTTLSTLNVVMESAAPRLTAYRFMILKGLVFCWRQTCANDISEEMLSLKDHLRATTTNLAVIVNKQVGGCEWDKTVREVVKLDENLDMLFH</sequence>